<proteinExistence type="predicted"/>
<sequence>MCTYVTERTSVVGSGKGPEGWFRLSHATVYFDHPFHAPLEHSLNIDFVDEQAGPGKRVAVELSPASARALVACIEAALAAAGPLADGAEGS</sequence>
<protein>
    <submittedName>
        <fullName evidence="1">DUF6295 family protein</fullName>
    </submittedName>
</protein>
<evidence type="ECO:0000313" key="2">
    <source>
        <dbReference type="Proteomes" id="UP001589788"/>
    </source>
</evidence>
<evidence type="ECO:0000313" key="1">
    <source>
        <dbReference type="EMBL" id="MFC0080848.1"/>
    </source>
</evidence>
<gene>
    <name evidence="1" type="ORF">ACFFRE_01585</name>
</gene>
<dbReference type="Proteomes" id="UP001589788">
    <property type="component" value="Unassembled WGS sequence"/>
</dbReference>
<keyword evidence="2" id="KW-1185">Reference proteome</keyword>
<dbReference type="EMBL" id="JBHLYQ010000007">
    <property type="protein sequence ID" value="MFC0080848.1"/>
    <property type="molecule type" value="Genomic_DNA"/>
</dbReference>
<dbReference type="RefSeq" id="WP_312710409.1">
    <property type="nucleotide sequence ID" value="NZ_JAKHEX010000015.1"/>
</dbReference>
<name>A0ABV6C0P1_9ACTN</name>
<dbReference type="Pfam" id="PF19812">
    <property type="entry name" value="DUF6295"/>
    <property type="match status" value="1"/>
</dbReference>
<reference evidence="1 2" key="1">
    <citation type="submission" date="2024-09" db="EMBL/GenBank/DDBJ databases">
        <authorList>
            <person name="Sun Q."/>
            <person name="Mori K."/>
        </authorList>
    </citation>
    <scope>NUCLEOTIDE SEQUENCE [LARGE SCALE GENOMIC DNA]</scope>
    <source>
        <strain evidence="1 2">JCM 15389</strain>
    </source>
</reference>
<organism evidence="1 2">
    <name type="scientific">Aciditerrimonas ferrireducens</name>
    <dbReference type="NCBI Taxonomy" id="667306"/>
    <lineage>
        <taxon>Bacteria</taxon>
        <taxon>Bacillati</taxon>
        <taxon>Actinomycetota</taxon>
        <taxon>Acidimicrobiia</taxon>
        <taxon>Acidimicrobiales</taxon>
        <taxon>Acidimicrobiaceae</taxon>
        <taxon>Aciditerrimonas</taxon>
    </lineage>
</organism>
<comment type="caution">
    <text evidence="1">The sequence shown here is derived from an EMBL/GenBank/DDBJ whole genome shotgun (WGS) entry which is preliminary data.</text>
</comment>
<accession>A0ABV6C0P1</accession>
<dbReference type="InterPro" id="IPR046262">
    <property type="entry name" value="DUF6295"/>
</dbReference>